<evidence type="ECO:0000313" key="3">
    <source>
        <dbReference type="EMBL" id="MBW0472250.1"/>
    </source>
</evidence>
<dbReference type="GO" id="GO:0005509">
    <property type="term" value="F:calcium ion binding"/>
    <property type="evidence" value="ECO:0007669"/>
    <property type="project" value="InterPro"/>
</dbReference>
<gene>
    <name evidence="3" type="ORF">O181_011965</name>
</gene>
<feature type="compositionally biased region" description="Low complexity" evidence="1">
    <location>
        <begin position="758"/>
        <end position="767"/>
    </location>
</feature>
<evidence type="ECO:0000259" key="2">
    <source>
        <dbReference type="SMART" id="SM00736"/>
    </source>
</evidence>
<dbReference type="SMART" id="SM00736">
    <property type="entry name" value="CADG"/>
    <property type="match status" value="2"/>
</dbReference>
<feature type="domain" description="Dystroglycan-type cadherin-like" evidence="2">
    <location>
        <begin position="256"/>
        <end position="350"/>
    </location>
</feature>
<feature type="region of interest" description="Disordered" evidence="1">
    <location>
        <begin position="994"/>
        <end position="1016"/>
    </location>
</feature>
<feature type="region of interest" description="Disordered" evidence="1">
    <location>
        <begin position="731"/>
        <end position="802"/>
    </location>
</feature>
<name>A0A9Q3BW60_9BASI</name>
<keyword evidence="4" id="KW-1185">Reference proteome</keyword>
<dbReference type="AlphaFoldDB" id="A0A9Q3BW60"/>
<sequence length="1169" mass="127603">MDRPRLKSILSLMPSWYRIKLSTLYFTKEPSPNSKLKRKLFSWALPSFFRSSQRVLLRLAIRQTLDPVRALRLRPWQPIFCSSLSRHPQSHSNRPTSGYSQYPCSILLKAFFCLNSIPSRHYAEAQSASNAPFVAYHLADQRPPVARVGELFSWSFLPGTFNTSSGTTGMFFTASNLPVWATFDSSTQEISGTPNISHLGTTNVRITASSASNSSSVSDSFRLLVATGPPPKVNRPFDTQLGNGSVLGSAKFDHATKGISVPPNWSWSLGLLPDTFVVNNSDTIYYTAYQLGTTSLPNWIKFNTVTATFDGVTPNEEQDIWIVVYGSDYFGYGDVKQIFRFTVTQHLLDLIDPLPAINATVKSIVDYTIPFDGFTIDGITKNSSSVFRVNLDLSQAPYLTYDEKHFSITGTLPDSLEAFTNLTIPVSFFASGCHNNVSTEINLRVVPGLFTAPILTPFYIHPNEDFRLNLSQYTSNVNATYSLGSVSPKEAQEWLQFSSNPLSLFGKAPPNDGPSSQSVTIDLEASGLNGMKSSAKLPVILAQTIIGPKKRSSHGLTYTGKMVLAIVFGCVLGVVLLILMMRVCRSNFSEDGFREREEKDKIYQSYYHYTDHKSGRLDASGNSNKSTPLSAGATLIDPRSPRWESKAGFGGPMMAITSTELAAGSDIGVPYVGFKRLDIFKVFARPTRIDPALLPTHSSARGLGILAPKPRLTAVATEFSGTPHRIKVVARNQHSDDSHSTVADIRVQPATSSEGRRSSWNTSRSSSLFYSDSQGAESDVGSTSGSETKSRGQASTVSIPRRREEYRARKLAELQASQQFSSGSKGTVDIGTIRMVVNSDSVSEIDLLSLEEDPIVSSESMGAIKTACLRKIATESSASVVAMSETDSGSSHRPKLIPFQNKKSQNAKNSGSRSGTPPPSTSTQVMSGPSRGFLEAPIVEHDAGAGRRSSAQSAPYSFVASGSNSGSPTRSAIFFSPSGELALEASRGKSSLLPKSFLKSHNRDTSSSLRNERKSEADSSLAQPIFVRVGVGEPFHITPSIVPRSAQTSNDSELSENAALGSSRYCALTDYPNEPDKDKKQLPEWIHFDARDQEIWGIPRKLDVGLMSIQIIERRSNLTGASRQLELVTPLKRDRPNEIEEVVSRFVLEVVDKASSSNPSHGNVSVVTF</sequence>
<dbReference type="OrthoDB" id="414243at2759"/>
<dbReference type="Pfam" id="PF05345">
    <property type="entry name" value="He_PIG"/>
    <property type="match status" value="1"/>
</dbReference>
<evidence type="ECO:0000313" key="4">
    <source>
        <dbReference type="Proteomes" id="UP000765509"/>
    </source>
</evidence>
<proteinExistence type="predicted"/>
<dbReference type="SUPFAM" id="SSF49313">
    <property type="entry name" value="Cadherin-like"/>
    <property type="match status" value="2"/>
</dbReference>
<organism evidence="3 4">
    <name type="scientific">Austropuccinia psidii MF-1</name>
    <dbReference type="NCBI Taxonomy" id="1389203"/>
    <lineage>
        <taxon>Eukaryota</taxon>
        <taxon>Fungi</taxon>
        <taxon>Dikarya</taxon>
        <taxon>Basidiomycota</taxon>
        <taxon>Pucciniomycotina</taxon>
        <taxon>Pucciniomycetes</taxon>
        <taxon>Pucciniales</taxon>
        <taxon>Sphaerophragmiaceae</taxon>
        <taxon>Austropuccinia</taxon>
    </lineage>
</organism>
<dbReference type="GO" id="GO:0016020">
    <property type="term" value="C:membrane"/>
    <property type="evidence" value="ECO:0007669"/>
    <property type="project" value="InterPro"/>
</dbReference>
<dbReference type="EMBL" id="AVOT02003024">
    <property type="protein sequence ID" value="MBW0472250.1"/>
    <property type="molecule type" value="Genomic_DNA"/>
</dbReference>
<reference evidence="3" key="1">
    <citation type="submission" date="2021-03" db="EMBL/GenBank/DDBJ databases">
        <title>Draft genome sequence of rust myrtle Austropuccinia psidii MF-1, a brazilian biotype.</title>
        <authorList>
            <person name="Quecine M.C."/>
            <person name="Pachon D.M.R."/>
            <person name="Bonatelli M.L."/>
            <person name="Correr F.H."/>
            <person name="Franceschini L.M."/>
            <person name="Leite T.F."/>
            <person name="Margarido G.R.A."/>
            <person name="Almeida C.A."/>
            <person name="Ferrarezi J.A."/>
            <person name="Labate C.A."/>
        </authorList>
    </citation>
    <scope>NUCLEOTIDE SEQUENCE</scope>
    <source>
        <strain evidence="3">MF-1</strain>
    </source>
</reference>
<dbReference type="Gene3D" id="2.60.40.10">
    <property type="entry name" value="Immunoglobulins"/>
    <property type="match status" value="2"/>
</dbReference>
<dbReference type="InterPro" id="IPR015919">
    <property type="entry name" value="Cadherin-like_sf"/>
</dbReference>
<feature type="region of interest" description="Disordered" evidence="1">
    <location>
        <begin position="883"/>
        <end position="930"/>
    </location>
</feature>
<evidence type="ECO:0000256" key="1">
    <source>
        <dbReference type="SAM" id="MobiDB-lite"/>
    </source>
</evidence>
<comment type="caution">
    <text evidence="3">The sequence shown here is derived from an EMBL/GenBank/DDBJ whole genome shotgun (WGS) entry which is preliminary data.</text>
</comment>
<protein>
    <recommendedName>
        <fullName evidence="2">Dystroglycan-type cadherin-like domain-containing protein</fullName>
    </recommendedName>
</protein>
<accession>A0A9Q3BW60</accession>
<dbReference type="Proteomes" id="UP000765509">
    <property type="component" value="Unassembled WGS sequence"/>
</dbReference>
<dbReference type="InterPro" id="IPR013783">
    <property type="entry name" value="Ig-like_fold"/>
</dbReference>
<feature type="domain" description="Dystroglycan-type cadherin-like" evidence="2">
    <location>
        <begin position="133"/>
        <end position="232"/>
    </location>
</feature>
<dbReference type="InterPro" id="IPR006644">
    <property type="entry name" value="Cadg"/>
</dbReference>
<feature type="compositionally biased region" description="Polar residues" evidence="1">
    <location>
        <begin position="768"/>
        <end position="798"/>
    </location>
</feature>